<name>A0A223S662_9ACTN</name>
<sequence length="326" mass="34830">MAWTAWPHDFLPDGVTPQEVNEGQFRWTLEAATQHGVDRYSGGGATDALKAAPLADSSGVTIQPGRAQLNGYSVELDAQDTVSAPDNTSSLPKLYRVVVRHDVGARTAVGAILEGTAASSPQLPAVTQTDTVWELPIARFRRNGNSGSIIDFADDRTFLNPLGDILCNSSARPVNPPVGHRAYELDTGRTIIHDGAAWATQADPGFPTSWTPIPLTTGYVNHTPEGHSPSYRFLSPTRVELRGSLARSSGAISNNSVVARMPSGARPAAWTRQVVGAELQGDTAATIRLSIASVNATSFQPGEIYVGILTGYTPEWMYLDGVFFDV</sequence>
<dbReference type="RefSeq" id="WP_017616804.1">
    <property type="nucleotide sequence ID" value="NZ_ANBG01000025.1"/>
</dbReference>
<keyword evidence="2" id="KW-1185">Reference proteome</keyword>
<organism evidence="1 2">
    <name type="scientific">Nocardiopsis gilva YIM 90087</name>
    <dbReference type="NCBI Taxonomy" id="1235441"/>
    <lineage>
        <taxon>Bacteria</taxon>
        <taxon>Bacillati</taxon>
        <taxon>Actinomycetota</taxon>
        <taxon>Actinomycetes</taxon>
        <taxon>Streptosporangiales</taxon>
        <taxon>Nocardiopsidaceae</taxon>
        <taxon>Nocardiopsis</taxon>
    </lineage>
</organism>
<dbReference type="AlphaFoldDB" id="A0A223S662"/>
<dbReference type="EMBL" id="CP022753">
    <property type="protein sequence ID" value="ASU83588.1"/>
    <property type="molecule type" value="Genomic_DNA"/>
</dbReference>
<dbReference type="KEGG" id="ngv:CDO52_13005"/>
<evidence type="ECO:0000313" key="2">
    <source>
        <dbReference type="Proteomes" id="UP000215005"/>
    </source>
</evidence>
<evidence type="ECO:0000313" key="1">
    <source>
        <dbReference type="EMBL" id="ASU83588.1"/>
    </source>
</evidence>
<gene>
    <name evidence="1" type="ORF">CDO52_13005</name>
</gene>
<dbReference type="Proteomes" id="UP000215005">
    <property type="component" value="Chromosome"/>
</dbReference>
<reference evidence="1 2" key="1">
    <citation type="submission" date="2017-08" db="EMBL/GenBank/DDBJ databases">
        <title>The complete genome sequence of Nocardiopsis gilva YIM 90087.</title>
        <authorList>
            <person name="Yin M."/>
            <person name="Tang S."/>
        </authorList>
    </citation>
    <scope>NUCLEOTIDE SEQUENCE [LARGE SCALE GENOMIC DNA]</scope>
    <source>
        <strain evidence="1 2">YIM 90087</strain>
    </source>
</reference>
<dbReference type="OrthoDB" id="3427713at2"/>
<accession>A0A223S662</accession>
<proteinExistence type="predicted"/>
<protein>
    <submittedName>
        <fullName evidence="1">Uncharacterized protein</fullName>
    </submittedName>
</protein>